<feature type="region of interest" description="Disordered" evidence="1">
    <location>
        <begin position="1"/>
        <end position="23"/>
    </location>
</feature>
<organism evidence="2 3">
    <name type="scientific">Prorocentrum cordatum</name>
    <dbReference type="NCBI Taxonomy" id="2364126"/>
    <lineage>
        <taxon>Eukaryota</taxon>
        <taxon>Sar</taxon>
        <taxon>Alveolata</taxon>
        <taxon>Dinophyceae</taxon>
        <taxon>Prorocentrales</taxon>
        <taxon>Prorocentraceae</taxon>
        <taxon>Prorocentrum</taxon>
    </lineage>
</organism>
<dbReference type="Proteomes" id="UP001189429">
    <property type="component" value="Unassembled WGS sequence"/>
</dbReference>
<comment type="caution">
    <text evidence="2">The sequence shown here is derived from an EMBL/GenBank/DDBJ whole genome shotgun (WGS) entry which is preliminary data.</text>
</comment>
<evidence type="ECO:0000313" key="2">
    <source>
        <dbReference type="EMBL" id="CAK0911175.1"/>
    </source>
</evidence>
<gene>
    <name evidence="2" type="ORF">PCOR1329_LOCUS85131</name>
</gene>
<proteinExistence type="predicted"/>
<dbReference type="InterPro" id="IPR011990">
    <property type="entry name" value="TPR-like_helical_dom_sf"/>
</dbReference>
<keyword evidence="3" id="KW-1185">Reference proteome</keyword>
<protein>
    <submittedName>
        <fullName evidence="2">Uncharacterized protein</fullName>
    </submittedName>
</protein>
<feature type="region of interest" description="Disordered" evidence="1">
    <location>
        <begin position="186"/>
        <end position="230"/>
    </location>
</feature>
<feature type="compositionally biased region" description="Basic and acidic residues" evidence="1">
    <location>
        <begin position="137"/>
        <end position="151"/>
    </location>
</feature>
<reference evidence="2" key="1">
    <citation type="submission" date="2023-10" db="EMBL/GenBank/DDBJ databases">
        <authorList>
            <person name="Chen Y."/>
            <person name="Shah S."/>
            <person name="Dougan E. K."/>
            <person name="Thang M."/>
            <person name="Chan C."/>
        </authorList>
    </citation>
    <scope>NUCLEOTIDE SEQUENCE [LARGE SCALE GENOMIC DNA]</scope>
</reference>
<feature type="non-terminal residue" evidence="2">
    <location>
        <position position="1"/>
    </location>
</feature>
<evidence type="ECO:0000256" key="1">
    <source>
        <dbReference type="SAM" id="MobiDB-lite"/>
    </source>
</evidence>
<sequence length="230" mass="25035">EAPPVSAGGRRARGAGGAKASRWEPLPEGFGELNAFAEAGAIGDAHRVLRRIEHDVPQRLKRMLFNTAIKACAHAGELQVAELYFQAMVRQRSADDLYAPFRGGVSRGVLDLRPTKGTAHSVQPSVPNKLCTVPRWSEARKESKHGAVHEGRSRKRVTPSGRSFGKMIHSAVRANDTAAADRYWCREQGPGSGRRRSENEQAMSGRKYAAPRRGAPVSGRLEGLCPHLSL</sequence>
<feature type="region of interest" description="Disordered" evidence="1">
    <location>
        <begin position="137"/>
        <end position="162"/>
    </location>
</feature>
<dbReference type="NCBIfam" id="TIGR00756">
    <property type="entry name" value="PPR"/>
    <property type="match status" value="1"/>
</dbReference>
<accession>A0ABN9YHK6</accession>
<name>A0ABN9YHK6_9DINO</name>
<dbReference type="EMBL" id="CAUYUJ010022532">
    <property type="protein sequence ID" value="CAK0911175.1"/>
    <property type="molecule type" value="Genomic_DNA"/>
</dbReference>
<evidence type="ECO:0000313" key="3">
    <source>
        <dbReference type="Proteomes" id="UP001189429"/>
    </source>
</evidence>
<dbReference type="Gene3D" id="1.25.40.10">
    <property type="entry name" value="Tetratricopeptide repeat domain"/>
    <property type="match status" value="1"/>
</dbReference>
<dbReference type="InterPro" id="IPR002885">
    <property type="entry name" value="PPR_rpt"/>
</dbReference>